<name>A0ACB9NQH9_9MYRT</name>
<comment type="caution">
    <text evidence="1">The sequence shown here is derived from an EMBL/GenBank/DDBJ whole genome shotgun (WGS) entry which is preliminary data.</text>
</comment>
<gene>
    <name evidence="1" type="ORF">MLD38_023828</name>
</gene>
<proteinExistence type="predicted"/>
<evidence type="ECO:0000313" key="2">
    <source>
        <dbReference type="Proteomes" id="UP001057402"/>
    </source>
</evidence>
<protein>
    <submittedName>
        <fullName evidence="1">Uncharacterized protein</fullName>
    </submittedName>
</protein>
<accession>A0ACB9NQH9</accession>
<dbReference type="Proteomes" id="UP001057402">
    <property type="component" value="Chromosome 7"/>
</dbReference>
<dbReference type="EMBL" id="CM042886">
    <property type="protein sequence ID" value="KAI4338815.1"/>
    <property type="molecule type" value="Genomic_DNA"/>
</dbReference>
<evidence type="ECO:0000313" key="1">
    <source>
        <dbReference type="EMBL" id="KAI4338815.1"/>
    </source>
</evidence>
<reference evidence="2" key="1">
    <citation type="journal article" date="2023" name="Front. Plant Sci.">
        <title>Chromosomal-level genome assembly of Melastoma candidum provides insights into trichome evolution.</title>
        <authorList>
            <person name="Zhong Y."/>
            <person name="Wu W."/>
            <person name="Sun C."/>
            <person name="Zou P."/>
            <person name="Liu Y."/>
            <person name="Dai S."/>
            <person name="Zhou R."/>
        </authorList>
    </citation>
    <scope>NUCLEOTIDE SEQUENCE [LARGE SCALE GENOMIC DNA]</scope>
</reference>
<keyword evidence="2" id="KW-1185">Reference proteome</keyword>
<sequence>MGDANADHGIALVRSVTGSKILFQSVATVPGDNNWLLKIPEDLYHLIQKAVSIAKSSGEEQEGQGFFFKVDTCREQDPPTCPGITRRRISSLPCQNKNPQLEALPWLKSMAVALSC</sequence>
<organism evidence="1 2">
    <name type="scientific">Melastoma candidum</name>
    <dbReference type="NCBI Taxonomy" id="119954"/>
    <lineage>
        <taxon>Eukaryota</taxon>
        <taxon>Viridiplantae</taxon>
        <taxon>Streptophyta</taxon>
        <taxon>Embryophyta</taxon>
        <taxon>Tracheophyta</taxon>
        <taxon>Spermatophyta</taxon>
        <taxon>Magnoliopsida</taxon>
        <taxon>eudicotyledons</taxon>
        <taxon>Gunneridae</taxon>
        <taxon>Pentapetalae</taxon>
        <taxon>rosids</taxon>
        <taxon>malvids</taxon>
        <taxon>Myrtales</taxon>
        <taxon>Melastomataceae</taxon>
        <taxon>Melastomatoideae</taxon>
        <taxon>Melastomateae</taxon>
        <taxon>Melastoma</taxon>
    </lineage>
</organism>